<sequence>MEILNPNTGEDVKYISKEYIYVRIMDFKLKEILQEIIISPGQHSWEWISLSPDIPINISDLQGRYSTFNNAINRSINDPYCTIYSFRDFREMMKDWDEIKYKDIIKTQYESR</sequence>
<dbReference type="AlphaFoldDB" id="A0A0F9PGB5"/>
<organism evidence="1">
    <name type="scientific">marine sediment metagenome</name>
    <dbReference type="NCBI Taxonomy" id="412755"/>
    <lineage>
        <taxon>unclassified sequences</taxon>
        <taxon>metagenomes</taxon>
        <taxon>ecological metagenomes</taxon>
    </lineage>
</organism>
<name>A0A0F9PGB5_9ZZZZ</name>
<gene>
    <name evidence="1" type="ORF">LCGC14_0829800</name>
</gene>
<comment type="caution">
    <text evidence="1">The sequence shown here is derived from an EMBL/GenBank/DDBJ whole genome shotgun (WGS) entry which is preliminary data.</text>
</comment>
<evidence type="ECO:0000313" key="1">
    <source>
        <dbReference type="EMBL" id="KKN30855.1"/>
    </source>
</evidence>
<reference evidence="1" key="1">
    <citation type="journal article" date="2015" name="Nature">
        <title>Complex archaea that bridge the gap between prokaryotes and eukaryotes.</title>
        <authorList>
            <person name="Spang A."/>
            <person name="Saw J.H."/>
            <person name="Jorgensen S.L."/>
            <person name="Zaremba-Niedzwiedzka K."/>
            <person name="Martijn J."/>
            <person name="Lind A.E."/>
            <person name="van Eijk R."/>
            <person name="Schleper C."/>
            <person name="Guy L."/>
            <person name="Ettema T.J."/>
        </authorList>
    </citation>
    <scope>NUCLEOTIDE SEQUENCE</scope>
</reference>
<protein>
    <submittedName>
        <fullName evidence="1">Uncharacterized protein</fullName>
    </submittedName>
</protein>
<accession>A0A0F9PGB5</accession>
<dbReference type="EMBL" id="LAZR01002375">
    <property type="protein sequence ID" value="KKN30855.1"/>
    <property type="molecule type" value="Genomic_DNA"/>
</dbReference>
<proteinExistence type="predicted"/>